<keyword evidence="7 17" id="KW-0479">Metal-binding</keyword>
<comment type="catalytic activity">
    <reaction evidence="1">
        <text>(15S)-hydroperoxy-(5Z,8Z,11Z,13E)-eicosatetraenoate = 15-oxo-(5Z,8Z,11Z,13E)-eicosatetraenoate + H2O</text>
        <dbReference type="Rhea" id="RHEA:48636"/>
        <dbReference type="ChEBI" id="CHEBI:15377"/>
        <dbReference type="ChEBI" id="CHEBI:57410"/>
        <dbReference type="ChEBI" id="CHEBI:57446"/>
    </reaction>
    <physiologicalReaction direction="left-to-right" evidence="1">
        <dbReference type="Rhea" id="RHEA:48637"/>
    </physiologicalReaction>
</comment>
<keyword evidence="9" id="KW-0276">Fatty acid metabolism</keyword>
<keyword evidence="19" id="KW-1185">Reference proteome</keyword>
<evidence type="ECO:0000256" key="12">
    <source>
        <dbReference type="ARBA" id="ARBA00023004"/>
    </source>
</evidence>
<dbReference type="InterPro" id="IPR002403">
    <property type="entry name" value="Cyt_P450_E_grp-IV"/>
</dbReference>
<dbReference type="PROSITE" id="PS00086">
    <property type="entry name" value="CYTOCHROME_P450"/>
    <property type="match status" value="1"/>
</dbReference>
<dbReference type="InterPro" id="IPR017972">
    <property type="entry name" value="Cyt_P450_CS"/>
</dbReference>
<evidence type="ECO:0000256" key="14">
    <source>
        <dbReference type="ARBA" id="ARBA00023136"/>
    </source>
</evidence>
<dbReference type="Gene3D" id="1.10.630.10">
    <property type="entry name" value="Cytochrome P450"/>
    <property type="match status" value="1"/>
</dbReference>
<gene>
    <name evidence="18" type="ORF">KUTeg_008742</name>
</gene>
<dbReference type="InterPro" id="IPR036396">
    <property type="entry name" value="Cyt_P450_sf"/>
</dbReference>
<dbReference type="Proteomes" id="UP001217089">
    <property type="component" value="Unassembled WGS sequence"/>
</dbReference>
<evidence type="ECO:0000256" key="10">
    <source>
        <dbReference type="ARBA" id="ARBA00022989"/>
    </source>
</evidence>
<evidence type="ECO:0000256" key="6">
    <source>
        <dbReference type="ARBA" id="ARBA00022692"/>
    </source>
</evidence>
<dbReference type="InterPro" id="IPR001128">
    <property type="entry name" value="Cyt_P450"/>
</dbReference>
<keyword evidence="12 17" id="KW-0408">Iron</keyword>
<evidence type="ECO:0000256" key="5">
    <source>
        <dbReference type="ARBA" id="ARBA00022617"/>
    </source>
</evidence>
<evidence type="ECO:0000313" key="18">
    <source>
        <dbReference type="EMBL" id="KAJ8314181.1"/>
    </source>
</evidence>
<dbReference type="InterPro" id="IPR050705">
    <property type="entry name" value="Cytochrome_P450_3A"/>
</dbReference>
<comment type="similarity">
    <text evidence="3 17">Belongs to the cytochrome P450 family.</text>
</comment>
<proteinExistence type="inferred from homology"/>
<dbReference type="PRINTS" id="PR00465">
    <property type="entry name" value="EP450IV"/>
</dbReference>
<evidence type="ECO:0000256" key="2">
    <source>
        <dbReference type="ARBA" id="ARBA00004586"/>
    </source>
</evidence>
<evidence type="ECO:0000256" key="8">
    <source>
        <dbReference type="ARBA" id="ARBA00022824"/>
    </source>
</evidence>
<dbReference type="Pfam" id="PF00067">
    <property type="entry name" value="p450"/>
    <property type="match status" value="1"/>
</dbReference>
<organism evidence="18 19">
    <name type="scientific">Tegillarca granosa</name>
    <name type="common">Malaysian cockle</name>
    <name type="synonym">Anadara granosa</name>
    <dbReference type="NCBI Taxonomy" id="220873"/>
    <lineage>
        <taxon>Eukaryota</taxon>
        <taxon>Metazoa</taxon>
        <taxon>Spiralia</taxon>
        <taxon>Lophotrochozoa</taxon>
        <taxon>Mollusca</taxon>
        <taxon>Bivalvia</taxon>
        <taxon>Autobranchia</taxon>
        <taxon>Pteriomorphia</taxon>
        <taxon>Arcoida</taxon>
        <taxon>Arcoidea</taxon>
        <taxon>Arcidae</taxon>
        <taxon>Tegillarca</taxon>
    </lineage>
</organism>
<keyword evidence="5 17" id="KW-0349">Heme</keyword>
<keyword evidence="6" id="KW-0812">Transmembrane</keyword>
<reference evidence="18 19" key="1">
    <citation type="submission" date="2022-12" db="EMBL/GenBank/DDBJ databases">
        <title>Chromosome-level genome of Tegillarca granosa.</title>
        <authorList>
            <person name="Kim J."/>
        </authorList>
    </citation>
    <scope>NUCLEOTIDE SEQUENCE [LARGE SCALE GENOMIC DNA]</scope>
    <source>
        <strain evidence="18">Teg-2019</strain>
        <tissue evidence="18">Adductor muscle</tissue>
    </source>
</reference>
<sequence length="156" mass="18482">MSLEYLDMFVLEVLRLWVPTVRFNRTSAKDKTLNGVHIPKGIEISVQQWVLHRDPEFWHDPYKFDPERFSKENKEKRHPYAYLPFGSGPRNCIGMKLALFKVKLAILGILQKFKFETTPETEVMVSPELMQEFLIKPKNGMILKLNQEKRQKKFTQ</sequence>
<keyword evidence="8" id="KW-0256">Endoplasmic reticulum</keyword>
<evidence type="ECO:0000256" key="15">
    <source>
        <dbReference type="ARBA" id="ARBA00023239"/>
    </source>
</evidence>
<keyword evidence="15" id="KW-0456">Lyase</keyword>
<dbReference type="EC" id="4.2.1.152" evidence="4"/>
<comment type="subcellular location">
    <subcellularLocation>
        <location evidence="2">Endoplasmic reticulum membrane</location>
    </subcellularLocation>
</comment>
<feature type="non-terminal residue" evidence="18">
    <location>
        <position position="156"/>
    </location>
</feature>
<accession>A0ABQ9FA28</accession>
<evidence type="ECO:0000256" key="7">
    <source>
        <dbReference type="ARBA" id="ARBA00022723"/>
    </source>
</evidence>
<evidence type="ECO:0000256" key="16">
    <source>
        <dbReference type="ARBA" id="ARBA00033404"/>
    </source>
</evidence>
<evidence type="ECO:0000256" key="9">
    <source>
        <dbReference type="ARBA" id="ARBA00022832"/>
    </source>
</evidence>
<evidence type="ECO:0000256" key="11">
    <source>
        <dbReference type="ARBA" id="ARBA00023002"/>
    </source>
</evidence>
<dbReference type="PANTHER" id="PTHR24302:SF47">
    <property type="entry name" value="CYTOCHROME P450"/>
    <property type="match status" value="1"/>
</dbReference>
<keyword evidence="13" id="KW-0443">Lipid metabolism</keyword>
<keyword evidence="11 17" id="KW-0560">Oxidoreductase</keyword>
<evidence type="ECO:0000256" key="1">
    <source>
        <dbReference type="ARBA" id="ARBA00001143"/>
    </source>
</evidence>
<name>A0ABQ9FA28_TEGGR</name>
<comment type="caution">
    <text evidence="18">The sequence shown here is derived from an EMBL/GenBank/DDBJ whole genome shotgun (WGS) entry which is preliminary data.</text>
</comment>
<evidence type="ECO:0000256" key="13">
    <source>
        <dbReference type="ARBA" id="ARBA00023098"/>
    </source>
</evidence>
<keyword evidence="17" id="KW-0503">Monooxygenase</keyword>
<evidence type="ECO:0000313" key="19">
    <source>
        <dbReference type="Proteomes" id="UP001217089"/>
    </source>
</evidence>
<dbReference type="EMBL" id="JARBDR010000342">
    <property type="protein sequence ID" value="KAJ8314181.1"/>
    <property type="molecule type" value="Genomic_DNA"/>
</dbReference>
<protein>
    <recommendedName>
        <fullName evidence="4">hydroperoxy icosatetraenoate dehydratase</fullName>
        <ecNumber evidence="4">4.2.1.152</ecNumber>
    </recommendedName>
    <alternativeName>
        <fullName evidence="16">Hydroperoxy icosatetraenoate dehydratase</fullName>
    </alternativeName>
</protein>
<evidence type="ECO:0000256" key="3">
    <source>
        <dbReference type="ARBA" id="ARBA00010617"/>
    </source>
</evidence>
<dbReference type="PANTHER" id="PTHR24302">
    <property type="entry name" value="CYTOCHROME P450 FAMILY 3"/>
    <property type="match status" value="1"/>
</dbReference>
<evidence type="ECO:0000256" key="4">
    <source>
        <dbReference type="ARBA" id="ARBA00013084"/>
    </source>
</evidence>
<evidence type="ECO:0000256" key="17">
    <source>
        <dbReference type="RuleBase" id="RU000461"/>
    </source>
</evidence>
<dbReference type="SUPFAM" id="SSF48264">
    <property type="entry name" value="Cytochrome P450"/>
    <property type="match status" value="1"/>
</dbReference>
<keyword evidence="10" id="KW-1133">Transmembrane helix</keyword>
<keyword evidence="14" id="KW-0472">Membrane</keyword>